<name>A0ABQ0K1B3_9BACT</name>
<dbReference type="Pfam" id="PF02417">
    <property type="entry name" value="Chromate_transp"/>
    <property type="match status" value="2"/>
</dbReference>
<keyword evidence="3" id="KW-1003">Cell membrane</keyword>
<keyword evidence="5 7" id="KW-1133">Transmembrane helix</keyword>
<evidence type="ECO:0000256" key="4">
    <source>
        <dbReference type="ARBA" id="ARBA00022692"/>
    </source>
</evidence>
<comment type="subcellular location">
    <subcellularLocation>
        <location evidence="1">Cell membrane</location>
        <topology evidence="1">Multi-pass membrane protein</topology>
    </subcellularLocation>
</comment>
<organism evidence="8 9">
    <name type="scientific">Candidatus Brocadia sinica JPN1</name>
    <dbReference type="NCBI Taxonomy" id="1197129"/>
    <lineage>
        <taxon>Bacteria</taxon>
        <taxon>Pseudomonadati</taxon>
        <taxon>Planctomycetota</taxon>
        <taxon>Candidatus Brocadiia</taxon>
        <taxon>Candidatus Brocadiales</taxon>
        <taxon>Candidatus Brocadiaceae</taxon>
        <taxon>Candidatus Brocadia</taxon>
    </lineage>
</organism>
<evidence type="ECO:0000256" key="6">
    <source>
        <dbReference type="ARBA" id="ARBA00023136"/>
    </source>
</evidence>
<comment type="similarity">
    <text evidence="2">Belongs to the chromate ion transporter (CHR) (TC 2.A.51) family.</text>
</comment>
<dbReference type="EMBL" id="BAFN01000001">
    <property type="protein sequence ID" value="GAN34786.1"/>
    <property type="molecule type" value="Genomic_DNA"/>
</dbReference>
<feature type="transmembrane region" description="Helical" evidence="7">
    <location>
        <begin position="79"/>
        <end position="106"/>
    </location>
</feature>
<sequence length="396" mass="43050">MKGKRDLLTHLKELAGVFFKLGIIGFGGPAAHIAMMEHEVVSKKKWMSREHFLDLIGATNLIPGPNSTEMAMHCGYHRAGLPGMIVAGMGFIIPATLITGAIAWFYQRYGTIPDIKPFWYGIRPAVLAIIINAVYRFGKKALKNWQLGIIGAAVMVASLAGMSEVLILLAFGLLGMFWLFLVQNKSGMKESLFPLLLLSGKPGHLKTAITATALTTGHVAGNVSLVKLFLVFLKIGSVLFGSGYVLIAYLHDELIDRLGWLTQQQLVDAIAVGQFTPGPVSSAVTFVGYQIIGIKGAILATVGMFLPSFFFVAMLNPFIPKMRTSKWLSYFLDSVNIGAVAIMAVAVIQLARVSLINWQTWLIALVSVAVIFVLKRVHSLWVVIGSSMAGYLLTLI</sequence>
<feature type="transmembrane region" description="Helical" evidence="7">
    <location>
        <begin position="118"/>
        <end position="135"/>
    </location>
</feature>
<evidence type="ECO:0000256" key="2">
    <source>
        <dbReference type="ARBA" id="ARBA00005262"/>
    </source>
</evidence>
<comment type="caution">
    <text evidence="8">The sequence shown here is derived from an EMBL/GenBank/DDBJ whole genome shotgun (WGS) entry which is preliminary data.</text>
</comment>
<evidence type="ECO:0000256" key="1">
    <source>
        <dbReference type="ARBA" id="ARBA00004651"/>
    </source>
</evidence>
<reference evidence="9" key="1">
    <citation type="journal article" date="2015" name="Genome Announc.">
        <title>Draft Genome Sequence of an Anaerobic Ammonium-Oxidizing Bacterium, "Candidatus Brocadia sinica".</title>
        <authorList>
            <person name="Oshiki M."/>
            <person name="Shinyako-Hata K."/>
            <person name="Satoh H."/>
            <person name="Okabe S."/>
        </authorList>
    </citation>
    <scope>NUCLEOTIDE SEQUENCE [LARGE SCALE GENOMIC DNA]</scope>
    <source>
        <strain evidence="9">JPN1</strain>
    </source>
</reference>
<feature type="transmembrane region" description="Helical" evidence="7">
    <location>
        <begin position="14"/>
        <end position="35"/>
    </location>
</feature>
<evidence type="ECO:0000256" key="3">
    <source>
        <dbReference type="ARBA" id="ARBA00022475"/>
    </source>
</evidence>
<dbReference type="Proteomes" id="UP000032309">
    <property type="component" value="Unassembled WGS sequence"/>
</dbReference>
<dbReference type="NCBIfam" id="TIGR00937">
    <property type="entry name" value="2A51"/>
    <property type="match status" value="1"/>
</dbReference>
<dbReference type="PANTHER" id="PTHR43663">
    <property type="entry name" value="CHROMATE TRANSPORT PROTEIN-RELATED"/>
    <property type="match status" value="1"/>
</dbReference>
<dbReference type="InterPro" id="IPR003370">
    <property type="entry name" value="Chromate_transpt"/>
</dbReference>
<dbReference type="RefSeq" id="WP_052564741.1">
    <property type="nucleotide sequence ID" value="NZ_BAFN01000001.1"/>
</dbReference>
<evidence type="ECO:0000313" key="8">
    <source>
        <dbReference type="EMBL" id="GAN34786.1"/>
    </source>
</evidence>
<feature type="transmembrane region" description="Helical" evidence="7">
    <location>
        <begin position="147"/>
        <end position="180"/>
    </location>
</feature>
<dbReference type="PANTHER" id="PTHR43663:SF1">
    <property type="entry name" value="CHROMATE TRANSPORTER"/>
    <property type="match status" value="1"/>
</dbReference>
<accession>A0ABQ0K1B3</accession>
<gene>
    <name evidence="8" type="ORF">BROSI_A3329</name>
</gene>
<keyword evidence="4 7" id="KW-0812">Transmembrane</keyword>
<evidence type="ECO:0000313" key="9">
    <source>
        <dbReference type="Proteomes" id="UP000032309"/>
    </source>
</evidence>
<keyword evidence="6 7" id="KW-0472">Membrane</keyword>
<keyword evidence="9" id="KW-1185">Reference proteome</keyword>
<feature type="transmembrane region" description="Helical" evidence="7">
    <location>
        <begin position="228"/>
        <end position="250"/>
    </location>
</feature>
<proteinExistence type="inferred from homology"/>
<protein>
    <submittedName>
        <fullName evidence="8">Chromate transport protein</fullName>
    </submittedName>
</protein>
<dbReference type="PIRSF" id="PIRSF004810">
    <property type="entry name" value="ChrA"/>
    <property type="match status" value="1"/>
</dbReference>
<dbReference type="InterPro" id="IPR052518">
    <property type="entry name" value="CHR_Transporter"/>
</dbReference>
<feature type="transmembrane region" description="Helical" evidence="7">
    <location>
        <begin position="327"/>
        <end position="348"/>
    </location>
</feature>
<evidence type="ECO:0000256" key="7">
    <source>
        <dbReference type="SAM" id="Phobius"/>
    </source>
</evidence>
<feature type="transmembrane region" description="Helical" evidence="7">
    <location>
        <begin position="296"/>
        <end position="315"/>
    </location>
</feature>
<evidence type="ECO:0000256" key="5">
    <source>
        <dbReference type="ARBA" id="ARBA00022989"/>
    </source>
</evidence>
<dbReference type="InterPro" id="IPR014047">
    <property type="entry name" value="Chr_Tranpt_l_chain"/>
</dbReference>